<dbReference type="AlphaFoldDB" id="A0A8J7H485"/>
<dbReference type="SUPFAM" id="SSF53756">
    <property type="entry name" value="UDP-Glycosyltransferase/glycogen phosphorylase"/>
    <property type="match status" value="1"/>
</dbReference>
<dbReference type="RefSeq" id="WP_197662305.1">
    <property type="nucleotide sequence ID" value="NZ_JAEAGR010000016.1"/>
</dbReference>
<evidence type="ECO:0000313" key="1">
    <source>
        <dbReference type="EMBL" id="MBH1942060.1"/>
    </source>
</evidence>
<protein>
    <submittedName>
        <fullName evidence="1">Glycosyltransferase</fullName>
    </submittedName>
</protein>
<proteinExistence type="predicted"/>
<reference evidence="1" key="1">
    <citation type="submission" date="2020-12" db="EMBL/GenBank/DDBJ databases">
        <title>M. sibirica DSM 26468T genome.</title>
        <authorList>
            <person name="Thieme N."/>
            <person name="Rettenmaier R."/>
            <person name="Zverlov V."/>
            <person name="Liebl W."/>
        </authorList>
    </citation>
    <scope>NUCLEOTIDE SEQUENCE</scope>
    <source>
        <strain evidence="1">DSM 26468</strain>
    </source>
</reference>
<comment type="caution">
    <text evidence="1">The sequence shown here is derived from an EMBL/GenBank/DDBJ whole genome shotgun (WGS) entry which is preliminary data.</text>
</comment>
<dbReference type="EMBL" id="JAEAGR010000016">
    <property type="protein sequence ID" value="MBH1942060.1"/>
    <property type="molecule type" value="Genomic_DNA"/>
</dbReference>
<name>A0A8J7H485_9FIRM</name>
<accession>A0A8J7H485</accession>
<organism evidence="1 2">
    <name type="scientific">Mobilitalea sibirica</name>
    <dbReference type="NCBI Taxonomy" id="1462919"/>
    <lineage>
        <taxon>Bacteria</taxon>
        <taxon>Bacillati</taxon>
        <taxon>Bacillota</taxon>
        <taxon>Clostridia</taxon>
        <taxon>Lachnospirales</taxon>
        <taxon>Lachnospiraceae</taxon>
        <taxon>Mobilitalea</taxon>
    </lineage>
</organism>
<dbReference type="Proteomes" id="UP000623269">
    <property type="component" value="Unassembled WGS sequence"/>
</dbReference>
<sequence>MKILIYGNPNSIFVIDYIKYVLLAEDKEIQKIVLLSNSPMVEINIDYTKFYEDNNIDVVGIININKYIMKIPKVRGLIFRLKSNYERNKSMRNLIFKYHTFDTLHIHCVVPAAADLIRKYSNFFNNIISTFWGSDLLRAERKNYLKLNYILNKSHCITVSTEVMKNVTECTFDIHDKTKLKLASFGLSPLEYIKKLELQESIDKSKEILSLPKDKIIIHCGYNASREQQHKYIINALNKCNESTLNKIFVILLMTYPSNNEYINEIKNYLNNSIFQYKIITSFLYNENIARLRRTGDILIHAQITDAFSGSISEHIYCNNIVFNGSWLEYPVLDENGIYYNKFDNEDDLSYKLEHTILHLEDEKAKVKENSKKIYDICSWQSVRKQWLINYK</sequence>
<gene>
    <name evidence="1" type="ORF">I5677_14255</name>
</gene>
<keyword evidence="2" id="KW-1185">Reference proteome</keyword>
<evidence type="ECO:0000313" key="2">
    <source>
        <dbReference type="Proteomes" id="UP000623269"/>
    </source>
</evidence>
<dbReference type="Gene3D" id="3.40.50.2000">
    <property type="entry name" value="Glycogen Phosphorylase B"/>
    <property type="match status" value="2"/>
</dbReference>